<dbReference type="Proteomes" id="UP000054843">
    <property type="component" value="Unassembled WGS sequence"/>
</dbReference>
<gene>
    <name evidence="1" type="ORF">T10_1389</name>
</gene>
<accession>A0A0V1M8S0</accession>
<evidence type="ECO:0000313" key="2">
    <source>
        <dbReference type="Proteomes" id="UP000054843"/>
    </source>
</evidence>
<comment type="caution">
    <text evidence="1">The sequence shown here is derived from an EMBL/GenBank/DDBJ whole genome shotgun (WGS) entry which is preliminary data.</text>
</comment>
<keyword evidence="2" id="KW-1185">Reference proteome</keyword>
<protein>
    <submittedName>
        <fullName evidence="1">Uncharacterized protein</fullName>
    </submittedName>
</protein>
<evidence type="ECO:0000313" key="1">
    <source>
        <dbReference type="EMBL" id="KRZ68031.1"/>
    </source>
</evidence>
<dbReference type="EMBL" id="JYDO01000177">
    <property type="protein sequence ID" value="KRZ68031.1"/>
    <property type="molecule type" value="Genomic_DNA"/>
</dbReference>
<organism evidence="1 2">
    <name type="scientific">Trichinella papuae</name>
    <dbReference type="NCBI Taxonomy" id="268474"/>
    <lineage>
        <taxon>Eukaryota</taxon>
        <taxon>Metazoa</taxon>
        <taxon>Ecdysozoa</taxon>
        <taxon>Nematoda</taxon>
        <taxon>Enoplea</taxon>
        <taxon>Dorylaimia</taxon>
        <taxon>Trichinellida</taxon>
        <taxon>Trichinellidae</taxon>
        <taxon>Trichinella</taxon>
    </lineage>
</organism>
<dbReference type="AlphaFoldDB" id="A0A0V1M8S0"/>
<proteinExistence type="predicted"/>
<name>A0A0V1M8S0_9BILA</name>
<sequence>MSFGECELKIQNHQNCYNLIKKFQLTVRINFIHQNDKKREINILPFLNRLENLHELICFDFVQLTGLASNSSPLSRLICFCSVMLSSGRVPWRVCRCVIGFRRVYSFNLGKVLFNRRRIFDHVCPVVSQSVSFGLTVCHMPVPGCVPNN</sequence>
<reference evidence="1 2" key="1">
    <citation type="submission" date="2015-01" db="EMBL/GenBank/DDBJ databases">
        <title>Evolution of Trichinella species and genotypes.</title>
        <authorList>
            <person name="Korhonen P.K."/>
            <person name="Edoardo P."/>
            <person name="Giuseppe L.R."/>
            <person name="Gasser R.B."/>
        </authorList>
    </citation>
    <scope>NUCLEOTIDE SEQUENCE [LARGE SCALE GENOMIC DNA]</scope>
    <source>
        <strain evidence="1">ISS1980</strain>
    </source>
</reference>